<proteinExistence type="predicted"/>
<evidence type="ECO:0000313" key="7">
    <source>
        <dbReference type="Proteomes" id="UP001223802"/>
    </source>
</evidence>
<evidence type="ECO:0000259" key="5">
    <source>
        <dbReference type="Pfam" id="PF09864"/>
    </source>
</evidence>
<dbReference type="Pfam" id="PF09864">
    <property type="entry name" value="MliC"/>
    <property type="match status" value="1"/>
</dbReference>
<organism evidence="6 7">
    <name type="scientific">Oceanimonas pelagia</name>
    <dbReference type="NCBI Taxonomy" id="3028314"/>
    <lineage>
        <taxon>Bacteria</taxon>
        <taxon>Pseudomonadati</taxon>
        <taxon>Pseudomonadota</taxon>
        <taxon>Gammaproteobacteria</taxon>
        <taxon>Aeromonadales</taxon>
        <taxon>Aeromonadaceae</taxon>
        <taxon>Oceanimonas</taxon>
    </lineage>
</organism>
<keyword evidence="1" id="KW-0732">Signal</keyword>
<protein>
    <submittedName>
        <fullName evidence="6">MliC family protein</fullName>
    </submittedName>
</protein>
<dbReference type="SUPFAM" id="SSF141488">
    <property type="entry name" value="YdhA-like"/>
    <property type="match status" value="1"/>
</dbReference>
<keyword evidence="3" id="KW-0564">Palmitate</keyword>
<dbReference type="PANTHER" id="PTHR37549:SF1">
    <property type="entry name" value="LIPOPROTEIN LPRI"/>
    <property type="match status" value="1"/>
</dbReference>
<dbReference type="AlphaFoldDB" id="A0AA50KQ68"/>
<feature type="domain" description="C-type lysozyme inhibitor" evidence="5">
    <location>
        <begin position="152"/>
        <end position="220"/>
    </location>
</feature>
<gene>
    <name evidence="6" type="ORF">PU634_04795</name>
</gene>
<evidence type="ECO:0000313" key="6">
    <source>
        <dbReference type="EMBL" id="WMC11684.1"/>
    </source>
</evidence>
<evidence type="ECO:0000256" key="1">
    <source>
        <dbReference type="ARBA" id="ARBA00022729"/>
    </source>
</evidence>
<dbReference type="InterPro" id="IPR052755">
    <property type="entry name" value="Lysozyme_Inhibitor_LprI"/>
</dbReference>
<dbReference type="InterPro" id="IPR036328">
    <property type="entry name" value="MliC_sf"/>
</dbReference>
<keyword evidence="2" id="KW-0472">Membrane</keyword>
<dbReference type="PANTHER" id="PTHR37549">
    <property type="entry name" value="LIPOPROTEIN LPRI"/>
    <property type="match status" value="1"/>
</dbReference>
<evidence type="ECO:0000256" key="2">
    <source>
        <dbReference type="ARBA" id="ARBA00023136"/>
    </source>
</evidence>
<keyword evidence="7" id="KW-1185">Reference proteome</keyword>
<sequence length="227" mass="25599">MPTGDGLGHGPDAGSGEWKSVVEFRLGIRGATGVPERETQAWCEYIDGLVKQGPSFSCQRIQPGSIEAVICQDAGLAARDRQLAGVYRRALAKTRHERPPVLKAEQRGWLKGRNECWKSEDRRTCVQQQYDMRTAELQARYRLVPERGPFRFACNGNPANEVVITHFETEPPTLIAEYGDRVSLMSAQPAASGSRYEGRNERFWEHQGEATLRWGHDAPEMRCERVK</sequence>
<dbReference type="GO" id="GO:0005576">
    <property type="term" value="C:extracellular region"/>
    <property type="evidence" value="ECO:0007669"/>
    <property type="project" value="TreeGrafter"/>
</dbReference>
<dbReference type="Gene3D" id="2.40.128.200">
    <property type="match status" value="1"/>
</dbReference>
<name>A0AA50KQ68_9GAMM</name>
<reference evidence="6 7" key="1">
    <citation type="submission" date="2023-02" db="EMBL/GenBank/DDBJ databases">
        <title>Complete genome sequence of a novel bacterium Oceanimonas sp. NTOU-MSR1 isolated from marine coast sediment.</title>
        <authorList>
            <person name="Yang H.-T."/>
            <person name="Chen Y.-L."/>
            <person name="Ho Y.-N."/>
        </authorList>
    </citation>
    <scope>NUCLEOTIDE SEQUENCE [LARGE SCALE GENOMIC DNA]</scope>
    <source>
        <strain evidence="6 7">NTOU-MSR1</strain>
    </source>
</reference>
<dbReference type="RefSeq" id="WP_306762919.1">
    <property type="nucleotide sequence ID" value="NZ_CP118224.1"/>
</dbReference>
<accession>A0AA50KQ68</accession>
<evidence type="ECO:0000256" key="4">
    <source>
        <dbReference type="ARBA" id="ARBA00023288"/>
    </source>
</evidence>
<keyword evidence="4" id="KW-0449">Lipoprotein</keyword>
<dbReference type="InterPro" id="IPR018660">
    <property type="entry name" value="MliC"/>
</dbReference>
<dbReference type="EMBL" id="CP118224">
    <property type="protein sequence ID" value="WMC11684.1"/>
    <property type="molecule type" value="Genomic_DNA"/>
</dbReference>
<evidence type="ECO:0000256" key="3">
    <source>
        <dbReference type="ARBA" id="ARBA00023139"/>
    </source>
</evidence>
<dbReference type="Proteomes" id="UP001223802">
    <property type="component" value="Chromosome"/>
</dbReference>
<dbReference type="KEGG" id="ope:PU634_04795"/>